<dbReference type="RefSeq" id="XP_005827942.1">
    <property type="nucleotide sequence ID" value="XM_005827885.1"/>
</dbReference>
<keyword evidence="2" id="KW-0472">Membrane</keyword>
<keyword evidence="5" id="KW-1185">Reference proteome</keyword>
<dbReference type="GeneID" id="17297619"/>
<gene>
    <name evidence="3" type="ORF">GUITHDRAFT_142362</name>
</gene>
<evidence type="ECO:0000313" key="4">
    <source>
        <dbReference type="EnsemblProtists" id="EKX40962"/>
    </source>
</evidence>
<protein>
    <submittedName>
        <fullName evidence="3 4">Uncharacterized protein</fullName>
    </submittedName>
</protein>
<dbReference type="AlphaFoldDB" id="L1IXY7"/>
<evidence type="ECO:0000256" key="2">
    <source>
        <dbReference type="SAM" id="Phobius"/>
    </source>
</evidence>
<accession>L1IXY7</accession>
<evidence type="ECO:0000313" key="3">
    <source>
        <dbReference type="EMBL" id="EKX40962.1"/>
    </source>
</evidence>
<evidence type="ECO:0000256" key="1">
    <source>
        <dbReference type="SAM" id="MobiDB-lite"/>
    </source>
</evidence>
<dbReference type="PaxDb" id="55529-EKX40962"/>
<feature type="transmembrane region" description="Helical" evidence="2">
    <location>
        <begin position="21"/>
        <end position="40"/>
    </location>
</feature>
<reference evidence="3 5" key="1">
    <citation type="journal article" date="2012" name="Nature">
        <title>Algal genomes reveal evolutionary mosaicism and the fate of nucleomorphs.</title>
        <authorList>
            <consortium name="DOE Joint Genome Institute"/>
            <person name="Curtis B.A."/>
            <person name="Tanifuji G."/>
            <person name="Burki F."/>
            <person name="Gruber A."/>
            <person name="Irimia M."/>
            <person name="Maruyama S."/>
            <person name="Arias M.C."/>
            <person name="Ball S.G."/>
            <person name="Gile G.H."/>
            <person name="Hirakawa Y."/>
            <person name="Hopkins J.F."/>
            <person name="Kuo A."/>
            <person name="Rensing S.A."/>
            <person name="Schmutz J."/>
            <person name="Symeonidi A."/>
            <person name="Elias M."/>
            <person name="Eveleigh R.J."/>
            <person name="Herman E.K."/>
            <person name="Klute M.J."/>
            <person name="Nakayama T."/>
            <person name="Obornik M."/>
            <person name="Reyes-Prieto A."/>
            <person name="Armbrust E.V."/>
            <person name="Aves S.J."/>
            <person name="Beiko R.G."/>
            <person name="Coutinho P."/>
            <person name="Dacks J.B."/>
            <person name="Durnford D.G."/>
            <person name="Fast N.M."/>
            <person name="Green B.R."/>
            <person name="Grisdale C.J."/>
            <person name="Hempel F."/>
            <person name="Henrissat B."/>
            <person name="Hoppner M.P."/>
            <person name="Ishida K."/>
            <person name="Kim E."/>
            <person name="Koreny L."/>
            <person name="Kroth P.G."/>
            <person name="Liu Y."/>
            <person name="Malik S.B."/>
            <person name="Maier U.G."/>
            <person name="McRose D."/>
            <person name="Mock T."/>
            <person name="Neilson J.A."/>
            <person name="Onodera N.T."/>
            <person name="Poole A.M."/>
            <person name="Pritham E.J."/>
            <person name="Richards T.A."/>
            <person name="Rocap G."/>
            <person name="Roy S.W."/>
            <person name="Sarai C."/>
            <person name="Schaack S."/>
            <person name="Shirato S."/>
            <person name="Slamovits C.H."/>
            <person name="Spencer D.F."/>
            <person name="Suzuki S."/>
            <person name="Worden A.Z."/>
            <person name="Zauner S."/>
            <person name="Barry K."/>
            <person name="Bell C."/>
            <person name="Bharti A.K."/>
            <person name="Crow J.A."/>
            <person name="Grimwood J."/>
            <person name="Kramer R."/>
            <person name="Lindquist E."/>
            <person name="Lucas S."/>
            <person name="Salamov A."/>
            <person name="McFadden G.I."/>
            <person name="Lane C.E."/>
            <person name="Keeling P.J."/>
            <person name="Gray M.W."/>
            <person name="Grigoriev I.V."/>
            <person name="Archibald J.M."/>
        </authorList>
    </citation>
    <scope>NUCLEOTIDE SEQUENCE</scope>
    <source>
        <strain evidence="3 5">CCMP2712</strain>
    </source>
</reference>
<keyword evidence="2" id="KW-0812">Transmembrane</keyword>
<name>L1IXY7_GUITC</name>
<feature type="compositionally biased region" description="Basic and acidic residues" evidence="1">
    <location>
        <begin position="120"/>
        <end position="137"/>
    </location>
</feature>
<feature type="transmembrane region" description="Helical" evidence="2">
    <location>
        <begin position="171"/>
        <end position="191"/>
    </location>
</feature>
<feature type="compositionally biased region" description="Low complexity" evidence="1">
    <location>
        <begin position="88"/>
        <end position="119"/>
    </location>
</feature>
<reference evidence="4" key="3">
    <citation type="submission" date="2015-06" db="UniProtKB">
        <authorList>
            <consortium name="EnsemblProtists"/>
        </authorList>
    </citation>
    <scope>IDENTIFICATION</scope>
</reference>
<dbReference type="EMBL" id="JH993027">
    <property type="protein sequence ID" value="EKX40962.1"/>
    <property type="molecule type" value="Genomic_DNA"/>
</dbReference>
<keyword evidence="2" id="KW-1133">Transmembrane helix</keyword>
<feature type="region of interest" description="Disordered" evidence="1">
    <location>
        <begin position="70"/>
        <end position="140"/>
    </location>
</feature>
<dbReference type="HOGENOM" id="CLU_049112_0_0_1"/>
<feature type="transmembrane region" description="Helical" evidence="2">
    <location>
        <begin position="382"/>
        <end position="406"/>
    </location>
</feature>
<sequence length="451" mass="49779">MEEAVPLVRPRMKEVERRRGGGAVAALAAASLLVLVAVAVHGGSSGSRGVRRGVLAESQAEDAYKELKRVLKEDSHSGQKLSMQKLQEAAAPAADAAAPAPADAAAAPAAAPTPEAAAPAKDESPIMDPEEAKKKAAEMANKAGDALNKAEHDLMDAVDDVLPGGDLLSALGWHLDLCVYLITMYAIYYIWKCEIWQKFLPKFKWDEDSSAANDKNIKLNQKHSKIGTWSDNPHDNLPNDQDLLWFRTAHGEELYWSESKRVLPGFIDTLMCGCGGNVYALAVTSKRIVIQNDKRCLFGSTVLTTNEESIFHEHVHKASLHTDGSLNLGICTLHSSEMLSGGFNWIFLGFFVDIVLEWKPSLLKFITDDRLVGWINMVPNDVIYMVSSIMVLFGAFLFVALLWFLLVPQSVLEVEYVKQAGVKTYTKKFELPVREAYLMHDHIMRGICERV</sequence>
<evidence type="ECO:0000313" key="5">
    <source>
        <dbReference type="Proteomes" id="UP000011087"/>
    </source>
</evidence>
<proteinExistence type="predicted"/>
<dbReference type="EnsemblProtists" id="EKX40962">
    <property type="protein sequence ID" value="EKX40962"/>
    <property type="gene ID" value="GUITHDRAFT_142362"/>
</dbReference>
<reference evidence="5" key="2">
    <citation type="submission" date="2012-11" db="EMBL/GenBank/DDBJ databases">
        <authorList>
            <person name="Kuo A."/>
            <person name="Curtis B.A."/>
            <person name="Tanifuji G."/>
            <person name="Burki F."/>
            <person name="Gruber A."/>
            <person name="Irimia M."/>
            <person name="Maruyama S."/>
            <person name="Arias M.C."/>
            <person name="Ball S.G."/>
            <person name="Gile G.H."/>
            <person name="Hirakawa Y."/>
            <person name="Hopkins J.F."/>
            <person name="Rensing S.A."/>
            <person name="Schmutz J."/>
            <person name="Symeonidi A."/>
            <person name="Elias M."/>
            <person name="Eveleigh R.J."/>
            <person name="Herman E.K."/>
            <person name="Klute M.J."/>
            <person name="Nakayama T."/>
            <person name="Obornik M."/>
            <person name="Reyes-Prieto A."/>
            <person name="Armbrust E.V."/>
            <person name="Aves S.J."/>
            <person name="Beiko R.G."/>
            <person name="Coutinho P."/>
            <person name="Dacks J.B."/>
            <person name="Durnford D.G."/>
            <person name="Fast N.M."/>
            <person name="Green B.R."/>
            <person name="Grisdale C."/>
            <person name="Hempe F."/>
            <person name="Henrissat B."/>
            <person name="Hoppner M.P."/>
            <person name="Ishida K.-I."/>
            <person name="Kim E."/>
            <person name="Koreny L."/>
            <person name="Kroth P.G."/>
            <person name="Liu Y."/>
            <person name="Malik S.-B."/>
            <person name="Maier U.G."/>
            <person name="McRose D."/>
            <person name="Mock T."/>
            <person name="Neilson J.A."/>
            <person name="Onodera N.T."/>
            <person name="Poole A.M."/>
            <person name="Pritham E.J."/>
            <person name="Richards T.A."/>
            <person name="Rocap G."/>
            <person name="Roy S.W."/>
            <person name="Sarai C."/>
            <person name="Schaack S."/>
            <person name="Shirato S."/>
            <person name="Slamovits C.H."/>
            <person name="Spencer D.F."/>
            <person name="Suzuki S."/>
            <person name="Worden A.Z."/>
            <person name="Zauner S."/>
            <person name="Barry K."/>
            <person name="Bell C."/>
            <person name="Bharti A.K."/>
            <person name="Crow J.A."/>
            <person name="Grimwood J."/>
            <person name="Kramer R."/>
            <person name="Lindquist E."/>
            <person name="Lucas S."/>
            <person name="Salamov A."/>
            <person name="McFadden G.I."/>
            <person name="Lane C.E."/>
            <person name="Keeling P.J."/>
            <person name="Gray M.W."/>
            <person name="Grigoriev I.V."/>
            <person name="Archibald J.M."/>
        </authorList>
    </citation>
    <scope>NUCLEOTIDE SEQUENCE</scope>
    <source>
        <strain evidence="5">CCMP2712</strain>
    </source>
</reference>
<dbReference type="Proteomes" id="UP000011087">
    <property type="component" value="Unassembled WGS sequence"/>
</dbReference>
<dbReference type="KEGG" id="gtt:GUITHDRAFT_142362"/>
<organism evidence="3">
    <name type="scientific">Guillardia theta (strain CCMP2712)</name>
    <name type="common">Cryptophyte</name>
    <dbReference type="NCBI Taxonomy" id="905079"/>
    <lineage>
        <taxon>Eukaryota</taxon>
        <taxon>Cryptophyceae</taxon>
        <taxon>Pyrenomonadales</taxon>
        <taxon>Geminigeraceae</taxon>
        <taxon>Guillardia</taxon>
    </lineage>
</organism>